<name>A0ABY7EQG2_MYAAR</name>
<dbReference type="EMBL" id="CP111017">
    <property type="protein sequence ID" value="WAR09416.1"/>
    <property type="molecule type" value="Genomic_DNA"/>
</dbReference>
<proteinExistence type="predicted"/>
<accession>A0ABY7EQG2</accession>
<organism evidence="2 3">
    <name type="scientific">Mya arenaria</name>
    <name type="common">Soft-shell clam</name>
    <dbReference type="NCBI Taxonomy" id="6604"/>
    <lineage>
        <taxon>Eukaryota</taxon>
        <taxon>Metazoa</taxon>
        <taxon>Spiralia</taxon>
        <taxon>Lophotrochozoa</taxon>
        <taxon>Mollusca</taxon>
        <taxon>Bivalvia</taxon>
        <taxon>Autobranchia</taxon>
        <taxon>Heteroconchia</taxon>
        <taxon>Euheterodonta</taxon>
        <taxon>Imparidentia</taxon>
        <taxon>Neoheterodontei</taxon>
        <taxon>Myida</taxon>
        <taxon>Myoidea</taxon>
        <taxon>Myidae</taxon>
        <taxon>Mya</taxon>
    </lineage>
</organism>
<protein>
    <submittedName>
        <fullName evidence="2">Uncharacterized protein</fullName>
    </submittedName>
</protein>
<evidence type="ECO:0000256" key="1">
    <source>
        <dbReference type="SAM" id="MobiDB-lite"/>
    </source>
</evidence>
<feature type="region of interest" description="Disordered" evidence="1">
    <location>
        <begin position="1"/>
        <end position="81"/>
    </location>
</feature>
<reference evidence="2" key="1">
    <citation type="submission" date="2022-11" db="EMBL/GenBank/DDBJ databases">
        <title>Centuries of genome instability and evolution in soft-shell clam transmissible cancer (bioRxiv).</title>
        <authorList>
            <person name="Hart S.F.M."/>
            <person name="Yonemitsu M.A."/>
            <person name="Giersch R.M."/>
            <person name="Beal B.F."/>
            <person name="Arriagada G."/>
            <person name="Davis B.W."/>
            <person name="Ostrander E.A."/>
            <person name="Goff S.P."/>
            <person name="Metzger M.J."/>
        </authorList>
    </citation>
    <scope>NUCLEOTIDE SEQUENCE</scope>
    <source>
        <strain evidence="2">MELC-2E11</strain>
        <tissue evidence="2">Siphon/mantle</tissue>
    </source>
</reference>
<keyword evidence="3" id="KW-1185">Reference proteome</keyword>
<feature type="non-terminal residue" evidence="2">
    <location>
        <position position="244"/>
    </location>
</feature>
<dbReference type="Proteomes" id="UP001164746">
    <property type="component" value="Chromosome 6"/>
</dbReference>
<sequence length="244" mass="27311">CGPQAPFCFHEDRPPQADERYQEEKRIWWREEDDPSPEFQVGGDDGGDESESGDNMSVADEQGPNIVATAETKKPSASKSSKKGLSEVLVQAWQTTIAAQKVERTAWAEWLVSVQSKLPEARYRDYQTDSGDTSCRTIEVILEISPLLLASRSGSWSAACCLHVLLDSVVSPSPWEELTLVVLAVEVRILEPWVAYHHNVVEGQARLGTPNLRRPQSHVVSRHLKQLARIPNAFSTTRRPRENL</sequence>
<evidence type="ECO:0000313" key="2">
    <source>
        <dbReference type="EMBL" id="WAR09416.1"/>
    </source>
</evidence>
<feature type="compositionally biased region" description="Basic and acidic residues" evidence="1">
    <location>
        <begin position="9"/>
        <end position="30"/>
    </location>
</feature>
<gene>
    <name evidence="2" type="ORF">MAR_019374</name>
</gene>
<evidence type="ECO:0000313" key="3">
    <source>
        <dbReference type="Proteomes" id="UP001164746"/>
    </source>
</evidence>